<dbReference type="PRINTS" id="PR01790">
    <property type="entry name" value="SMP30FAMILY"/>
</dbReference>
<dbReference type="Gene3D" id="2.120.10.30">
    <property type="entry name" value="TolB, C-terminal domain"/>
    <property type="match status" value="1"/>
</dbReference>
<dbReference type="PANTHER" id="PTHR10907">
    <property type="entry name" value="REGUCALCIN"/>
    <property type="match status" value="1"/>
</dbReference>
<organism evidence="3 4">
    <name type="scientific">Sphagnum troendelagicum</name>
    <dbReference type="NCBI Taxonomy" id="128251"/>
    <lineage>
        <taxon>Eukaryota</taxon>
        <taxon>Viridiplantae</taxon>
        <taxon>Streptophyta</taxon>
        <taxon>Embryophyta</taxon>
        <taxon>Bryophyta</taxon>
        <taxon>Sphagnophytina</taxon>
        <taxon>Sphagnopsida</taxon>
        <taxon>Sphagnales</taxon>
        <taxon>Sphagnaceae</taxon>
        <taxon>Sphagnum</taxon>
    </lineage>
</organism>
<name>A0ABP0UH62_9BRYO</name>
<dbReference type="Pfam" id="PF08450">
    <property type="entry name" value="SGL"/>
    <property type="match status" value="1"/>
</dbReference>
<evidence type="ECO:0000313" key="3">
    <source>
        <dbReference type="EMBL" id="CAK9220168.1"/>
    </source>
</evidence>
<feature type="domain" description="SMP-30/Gluconolactonase/LRE-like region" evidence="2">
    <location>
        <begin position="18"/>
        <end position="260"/>
    </location>
</feature>
<dbReference type="InterPro" id="IPR005511">
    <property type="entry name" value="SMP-30"/>
</dbReference>
<dbReference type="EMBL" id="OZ019895">
    <property type="protein sequence ID" value="CAK9220168.1"/>
    <property type="molecule type" value="Genomic_DNA"/>
</dbReference>
<dbReference type="InterPro" id="IPR013658">
    <property type="entry name" value="SGL"/>
</dbReference>
<dbReference type="InterPro" id="IPR011042">
    <property type="entry name" value="6-blade_b-propeller_TolB-like"/>
</dbReference>
<keyword evidence="4" id="KW-1185">Reference proteome</keyword>
<dbReference type="Proteomes" id="UP001497512">
    <property type="component" value="Chromosome 3"/>
</dbReference>
<dbReference type="SUPFAM" id="SSF63829">
    <property type="entry name" value="Calcium-dependent phosphotriesterase"/>
    <property type="match status" value="1"/>
</dbReference>
<protein>
    <recommendedName>
        <fullName evidence="2">SMP-30/Gluconolactonase/LRE-like region domain-containing protein</fullName>
    </recommendedName>
</protein>
<accession>A0ABP0UH62</accession>
<comment type="similarity">
    <text evidence="1">Belongs to the SMP-30/CGR1 family.</text>
</comment>
<reference evidence="3" key="1">
    <citation type="submission" date="2024-02" db="EMBL/GenBank/DDBJ databases">
        <authorList>
            <consortium name="ELIXIR-Norway"/>
            <consortium name="Elixir Norway"/>
        </authorList>
    </citation>
    <scope>NUCLEOTIDE SEQUENCE</scope>
</reference>
<dbReference type="PANTHER" id="PTHR10907:SF65">
    <property type="entry name" value="ALDONOLACTONASE"/>
    <property type="match status" value="1"/>
</dbReference>
<evidence type="ECO:0000259" key="2">
    <source>
        <dbReference type="Pfam" id="PF08450"/>
    </source>
</evidence>
<proteinExistence type="inferred from homology"/>
<sequence length="294" mass="33261">MASSEVQTFYDAGTEVGKAGIWDPETGNYYYVDILKMILHVLHVPTLKRTDYNVGTMVGAMALSKNGKGLVMAVEDGFGFWDLKEHKFRLLASPYGVNTGWRMNDGACDSKGRFWAGRLFKTDETKPGEVYRLETDGVTAKLMIEDICCTNGVLWSPDNKRLYISDSTVKKIFLWDFDEESGTPTNRRVFLDTGEEFEGKPDGANIDSEGYLWVCFFDGNKLVRFTPEAKVDQIIVLPVKRPTQPVWYGESLDELLVTTAYLHVDKNEFPQSGDVLWLQTDAKGHLRAKYQFDA</sequence>
<evidence type="ECO:0000256" key="1">
    <source>
        <dbReference type="ARBA" id="ARBA00008853"/>
    </source>
</evidence>
<gene>
    <name evidence="3" type="ORF">CSSPTR1EN2_LOCUS15237</name>
</gene>
<evidence type="ECO:0000313" key="4">
    <source>
        <dbReference type="Proteomes" id="UP001497512"/>
    </source>
</evidence>